<gene>
    <name evidence="1" type="ORF">AVEN_168230_1</name>
</gene>
<accession>A0A4Y2TB85</accession>
<dbReference type="AlphaFoldDB" id="A0A4Y2TB85"/>
<comment type="caution">
    <text evidence="1">The sequence shown here is derived from an EMBL/GenBank/DDBJ whole genome shotgun (WGS) entry which is preliminary data.</text>
</comment>
<name>A0A4Y2TB85_ARAVE</name>
<reference evidence="1 2" key="1">
    <citation type="journal article" date="2019" name="Sci. Rep.">
        <title>Orb-weaving spider Araneus ventricosus genome elucidates the spidroin gene catalogue.</title>
        <authorList>
            <person name="Kono N."/>
            <person name="Nakamura H."/>
            <person name="Ohtoshi R."/>
            <person name="Moran D.A.P."/>
            <person name="Shinohara A."/>
            <person name="Yoshida Y."/>
            <person name="Fujiwara M."/>
            <person name="Mori M."/>
            <person name="Tomita M."/>
            <person name="Arakawa K."/>
        </authorList>
    </citation>
    <scope>NUCLEOTIDE SEQUENCE [LARGE SCALE GENOMIC DNA]</scope>
</reference>
<dbReference type="Proteomes" id="UP000499080">
    <property type="component" value="Unassembled WGS sequence"/>
</dbReference>
<organism evidence="1 2">
    <name type="scientific">Araneus ventricosus</name>
    <name type="common">Orbweaver spider</name>
    <name type="synonym">Epeira ventricosa</name>
    <dbReference type="NCBI Taxonomy" id="182803"/>
    <lineage>
        <taxon>Eukaryota</taxon>
        <taxon>Metazoa</taxon>
        <taxon>Ecdysozoa</taxon>
        <taxon>Arthropoda</taxon>
        <taxon>Chelicerata</taxon>
        <taxon>Arachnida</taxon>
        <taxon>Araneae</taxon>
        <taxon>Araneomorphae</taxon>
        <taxon>Entelegynae</taxon>
        <taxon>Araneoidea</taxon>
        <taxon>Araneidae</taxon>
        <taxon>Araneus</taxon>
    </lineage>
</organism>
<feature type="non-terminal residue" evidence="1">
    <location>
        <position position="1"/>
    </location>
</feature>
<proteinExistence type="predicted"/>
<sequence length="114" mass="13046">FKRCTSHYVPLHQSLHIPSSRNSSSDQRLSFSRHISTKCEALQKYFEDLLKAFHNKEDCLPQEFSEFSPSLNHHPPISLLGSKKNLLASVCVFTIQFRTKKNLSIKKLSATDAK</sequence>
<protein>
    <submittedName>
        <fullName evidence="1">Uncharacterized protein</fullName>
    </submittedName>
</protein>
<evidence type="ECO:0000313" key="2">
    <source>
        <dbReference type="Proteomes" id="UP000499080"/>
    </source>
</evidence>
<dbReference type="EMBL" id="BGPR01027429">
    <property type="protein sequence ID" value="GBN97904.1"/>
    <property type="molecule type" value="Genomic_DNA"/>
</dbReference>
<evidence type="ECO:0000313" key="1">
    <source>
        <dbReference type="EMBL" id="GBN97904.1"/>
    </source>
</evidence>
<keyword evidence="2" id="KW-1185">Reference proteome</keyword>